<dbReference type="GO" id="GO:0015031">
    <property type="term" value="P:protein transport"/>
    <property type="evidence" value="ECO:0007669"/>
    <property type="project" value="UniProtKB-KW"/>
</dbReference>
<evidence type="ECO:0000256" key="5">
    <source>
        <dbReference type="ARBA" id="ARBA00022856"/>
    </source>
</evidence>
<dbReference type="PROSITE" id="PS01040">
    <property type="entry name" value="SBP_BACTERIAL_5"/>
    <property type="match status" value="1"/>
</dbReference>
<dbReference type="Proteomes" id="UP000660801">
    <property type="component" value="Unassembled WGS sequence"/>
</dbReference>
<name>A0A917A6G4_9STRE</name>
<keyword evidence="10" id="KW-1185">Reference proteome</keyword>
<dbReference type="InterPro" id="IPR039424">
    <property type="entry name" value="SBP_5"/>
</dbReference>
<feature type="signal peptide" evidence="7">
    <location>
        <begin position="1"/>
        <end position="21"/>
    </location>
</feature>
<keyword evidence="4 7" id="KW-0732">Signal</keyword>
<dbReference type="GO" id="GO:0015833">
    <property type="term" value="P:peptide transport"/>
    <property type="evidence" value="ECO:0007669"/>
    <property type="project" value="UniProtKB-KW"/>
</dbReference>
<gene>
    <name evidence="9" type="primary">amiA</name>
    <name evidence="9" type="ORF">GCM10011510_10470</name>
</gene>
<dbReference type="Pfam" id="PF00496">
    <property type="entry name" value="SBP_bac_5"/>
    <property type="match status" value="1"/>
</dbReference>
<dbReference type="GO" id="GO:0042597">
    <property type="term" value="C:periplasmic space"/>
    <property type="evidence" value="ECO:0007669"/>
    <property type="project" value="UniProtKB-ARBA"/>
</dbReference>
<dbReference type="PANTHER" id="PTHR30290">
    <property type="entry name" value="PERIPLASMIC BINDING COMPONENT OF ABC TRANSPORTER"/>
    <property type="match status" value="1"/>
</dbReference>
<dbReference type="GO" id="GO:1904680">
    <property type="term" value="F:peptide transmembrane transporter activity"/>
    <property type="evidence" value="ECO:0007669"/>
    <property type="project" value="TreeGrafter"/>
</dbReference>
<accession>A0A917A6G4</accession>
<evidence type="ECO:0000256" key="6">
    <source>
        <dbReference type="ARBA" id="ARBA00022927"/>
    </source>
</evidence>
<dbReference type="PIRSF" id="PIRSF002741">
    <property type="entry name" value="MppA"/>
    <property type="match status" value="1"/>
</dbReference>
<feature type="chain" id="PRO_5038713835" evidence="7">
    <location>
        <begin position="22"/>
        <end position="658"/>
    </location>
</feature>
<keyword evidence="5" id="KW-0571">Peptide transport</keyword>
<dbReference type="RefSeq" id="WP_068991046.1">
    <property type="nucleotide sequence ID" value="NZ_BMJN01000014.1"/>
</dbReference>
<dbReference type="InterPro" id="IPR000914">
    <property type="entry name" value="SBP_5_dom"/>
</dbReference>
<evidence type="ECO:0000256" key="3">
    <source>
        <dbReference type="ARBA" id="ARBA00022448"/>
    </source>
</evidence>
<dbReference type="InterPro" id="IPR023765">
    <property type="entry name" value="SBP_5_CS"/>
</dbReference>
<dbReference type="CDD" id="cd08504">
    <property type="entry name" value="PBP2_OppA"/>
    <property type="match status" value="1"/>
</dbReference>
<feature type="domain" description="Solute-binding protein family 5" evidence="8">
    <location>
        <begin position="78"/>
        <end position="522"/>
    </location>
</feature>
<evidence type="ECO:0000259" key="8">
    <source>
        <dbReference type="Pfam" id="PF00496"/>
    </source>
</evidence>
<dbReference type="AlphaFoldDB" id="A0A917A6G4"/>
<evidence type="ECO:0000256" key="4">
    <source>
        <dbReference type="ARBA" id="ARBA00022729"/>
    </source>
</evidence>
<dbReference type="GO" id="GO:0043190">
    <property type="term" value="C:ATP-binding cassette (ABC) transporter complex"/>
    <property type="evidence" value="ECO:0007669"/>
    <property type="project" value="InterPro"/>
</dbReference>
<dbReference type="Gene3D" id="3.40.190.10">
    <property type="entry name" value="Periplasmic binding protein-like II"/>
    <property type="match status" value="1"/>
</dbReference>
<dbReference type="EMBL" id="BMJN01000014">
    <property type="protein sequence ID" value="GGE31097.1"/>
    <property type="molecule type" value="Genomic_DNA"/>
</dbReference>
<keyword evidence="6" id="KW-0653">Protein transport</keyword>
<keyword evidence="3" id="KW-0813">Transport</keyword>
<dbReference type="Gene3D" id="3.10.105.10">
    <property type="entry name" value="Dipeptide-binding Protein, Domain 3"/>
    <property type="match status" value="1"/>
</dbReference>
<sequence length="658" mass="72421">MNKSKLFALAGVSLLSIGVLAACSSSSKSSGGDGNTYSYVYATDPESLDYLLTSKASTLDLVTNGVDGLLANDNYGNLVPSLAEDWKVSKDGLTYTYKLRKGAKWYTTEGEEYAEVTAKDFVAGLKHAADKKSESLYLIQDSIKGLAAYVNGESKDFASVGVKALDDYTVQYTLNSPEPYWNSKTTNGILYPVNEEFLTSKGDKFAQPTDPSSLLYNGPFLLKSLVSKSSVEFVKNENYWDKDNVHVDAVKLSYYDGQDVDSLARNFTDGAYSVARLFPSSPNYSKVAEDFKENIYTTQPGVGSSAIGVNIDRQSYEHTSKTTDEEKTSTKKALLNKDFRQAINFAFDRNAFSSQVNGEEIAEKAVRNLFVPSDFVSIGEKTFGDVVQEKIASYGDEWKDVKLADSINGIYNPEKAKAEFEKAKKALEADGVKFPIHIDVPVVETSKNFVARMQSFKQSVESTLGNENVVIDLQLMSEDEANNITYYAATAKAEDWDMSGAVGWNPDFSDPSTYLDILKSTNAEQTKTFFGFEGADNASAKAVGFDDYNKLAEEANKEVTDVSVRYEKYAAAQAWLTDSSLLLPTNASTGAAPFISRIVPFTLPSAASGNKDSVYYKYVKLGKNVVTKKEYDEAREKWLKEKAESNAKAQKDLESHVE</sequence>
<evidence type="ECO:0000313" key="10">
    <source>
        <dbReference type="Proteomes" id="UP000660801"/>
    </source>
</evidence>
<protein>
    <submittedName>
        <fullName evidence="9">Peptide ABC transporter substrate-binding protein</fullName>
    </submittedName>
</protein>
<comment type="similarity">
    <text evidence="2">Belongs to the bacterial solute-binding protein 5 family.</text>
</comment>
<evidence type="ECO:0000256" key="2">
    <source>
        <dbReference type="ARBA" id="ARBA00005695"/>
    </source>
</evidence>
<reference evidence="9" key="1">
    <citation type="journal article" date="2014" name="Int. J. Syst. Evol. Microbiol.">
        <title>Complete genome sequence of Corynebacterium casei LMG S-19264T (=DSM 44701T), isolated from a smear-ripened cheese.</title>
        <authorList>
            <consortium name="US DOE Joint Genome Institute (JGI-PGF)"/>
            <person name="Walter F."/>
            <person name="Albersmeier A."/>
            <person name="Kalinowski J."/>
            <person name="Ruckert C."/>
        </authorList>
    </citation>
    <scope>NUCLEOTIDE SEQUENCE</scope>
    <source>
        <strain evidence="9">CGMCC 1.15533</strain>
    </source>
</reference>
<proteinExistence type="inferred from homology"/>
<organism evidence="9 10">
    <name type="scientific">Streptococcus himalayensis</name>
    <dbReference type="NCBI Taxonomy" id="1888195"/>
    <lineage>
        <taxon>Bacteria</taxon>
        <taxon>Bacillati</taxon>
        <taxon>Bacillota</taxon>
        <taxon>Bacilli</taxon>
        <taxon>Lactobacillales</taxon>
        <taxon>Streptococcaceae</taxon>
        <taxon>Streptococcus</taxon>
    </lineage>
</organism>
<evidence type="ECO:0000313" key="9">
    <source>
        <dbReference type="EMBL" id="GGE31097.1"/>
    </source>
</evidence>
<evidence type="ECO:0000256" key="7">
    <source>
        <dbReference type="SAM" id="SignalP"/>
    </source>
</evidence>
<dbReference type="InterPro" id="IPR030678">
    <property type="entry name" value="Peptide/Ni-bd"/>
</dbReference>
<evidence type="ECO:0000256" key="1">
    <source>
        <dbReference type="ARBA" id="ARBA00004193"/>
    </source>
</evidence>
<comment type="subcellular location">
    <subcellularLocation>
        <location evidence="1">Cell membrane</location>
        <topology evidence="1">Lipid-anchor</topology>
    </subcellularLocation>
</comment>
<reference evidence="9" key="2">
    <citation type="submission" date="2020-09" db="EMBL/GenBank/DDBJ databases">
        <authorList>
            <person name="Sun Q."/>
            <person name="Zhou Y."/>
        </authorList>
    </citation>
    <scope>NUCLEOTIDE SEQUENCE</scope>
    <source>
        <strain evidence="9">CGMCC 1.15533</strain>
    </source>
</reference>
<comment type="caution">
    <text evidence="9">The sequence shown here is derived from an EMBL/GenBank/DDBJ whole genome shotgun (WGS) entry which is preliminary data.</text>
</comment>
<dbReference type="PANTHER" id="PTHR30290:SF10">
    <property type="entry name" value="PERIPLASMIC OLIGOPEPTIDE-BINDING PROTEIN-RELATED"/>
    <property type="match status" value="1"/>
</dbReference>
<dbReference type="OrthoDB" id="403896at2"/>
<dbReference type="PROSITE" id="PS51257">
    <property type="entry name" value="PROKAR_LIPOPROTEIN"/>
    <property type="match status" value="1"/>
</dbReference>
<dbReference type="SUPFAM" id="SSF53850">
    <property type="entry name" value="Periplasmic binding protein-like II"/>
    <property type="match status" value="1"/>
</dbReference>
<dbReference type="Gene3D" id="3.90.76.10">
    <property type="entry name" value="Dipeptide-binding Protein, Domain 1"/>
    <property type="match status" value="1"/>
</dbReference>